<accession>A0A4S4A3Y0</accession>
<dbReference type="EMBL" id="SSNZ01000001">
    <property type="protein sequence ID" value="THF53149.1"/>
    <property type="molecule type" value="Genomic_DNA"/>
</dbReference>
<dbReference type="RefSeq" id="WP_136401672.1">
    <property type="nucleotide sequence ID" value="NZ_SSNZ01000001.1"/>
</dbReference>
<gene>
    <name evidence="1" type="ORF">E6C50_02795</name>
</gene>
<comment type="caution">
    <text evidence="1">The sequence shown here is derived from an EMBL/GenBank/DDBJ whole genome shotgun (WGS) entry which is preliminary data.</text>
</comment>
<dbReference type="AlphaFoldDB" id="A0A4S4A3Y0"/>
<name>A0A4S4A3Y0_9FLAO</name>
<proteinExistence type="predicted"/>
<protein>
    <submittedName>
        <fullName evidence="1">Uncharacterized protein</fullName>
    </submittedName>
</protein>
<dbReference type="OrthoDB" id="723388at2"/>
<dbReference type="Proteomes" id="UP000307507">
    <property type="component" value="Unassembled WGS sequence"/>
</dbReference>
<organism evidence="1 2">
    <name type="scientific">Flavobacterium supellecticarium</name>
    <dbReference type="NCBI Taxonomy" id="2565924"/>
    <lineage>
        <taxon>Bacteria</taxon>
        <taxon>Pseudomonadati</taxon>
        <taxon>Bacteroidota</taxon>
        <taxon>Flavobacteriia</taxon>
        <taxon>Flavobacteriales</taxon>
        <taxon>Flavobacteriaceae</taxon>
        <taxon>Flavobacterium</taxon>
    </lineage>
</organism>
<evidence type="ECO:0000313" key="2">
    <source>
        <dbReference type="Proteomes" id="UP000307507"/>
    </source>
</evidence>
<sequence>MENLEAVYGYSDTFNLTLPNDAFGLLRKYSTKNILIKIAHINAIIFSEKNRNYNIKIFEEVLFGQILIVKRLIPNLDYKLNKGNFFASPHLSELIKEVLNNYSENEEDHLAYEEFSIDFFITILIFNQKYNNKLAATSNLTSFHDVFALSVLQQYYIRTIIPVTYLVKFAFICNFLSKDSQLRDVTISFCKDYGIGSPWNISKFLIDLYKNNFKFVLEKAIIPAAFLKDWTLNKEYIKRKKSLTLNFEIIPRPLFESSKNELIVLDYNFFQFTIDQGFFYRIFEKTLKDSNTKLKDFNSYKSYIGIKYFEDFLCKKLIYKTFAHRKQIIYSDNKYQDFLVKTTSTNLLVIEAKMTEINAKTLEEVNFESFKQKIEDNFLSKKEIKGKNKGVYQILHQLHQICDNQNHNEVSNILKIKSTKKLNIYPILLTSDTNYNIFGTNAFVNEKCFADFAEFKGQYQTVKPVLILNVNTLIEYFGYFSRNKDNFTNLIKAYFKEIDRQKKLFHSNKNIYNYLMYSIPFDIYIQKKLKNETLVDNFDIFSKSFSDELSSLDFS</sequence>
<reference evidence="1 2" key="1">
    <citation type="submission" date="2019-04" db="EMBL/GenBank/DDBJ databases">
        <title>Flavobacterium sp. nov. isolated from construction timber.</title>
        <authorList>
            <person name="Lin S.-Y."/>
            <person name="Chang C.-T."/>
            <person name="Young C.-C."/>
        </authorList>
    </citation>
    <scope>NUCLEOTIDE SEQUENCE [LARGE SCALE GENOMIC DNA]</scope>
    <source>
        <strain evidence="1 2">CC-CTC003</strain>
    </source>
</reference>
<evidence type="ECO:0000313" key="1">
    <source>
        <dbReference type="EMBL" id="THF53149.1"/>
    </source>
</evidence>
<keyword evidence="2" id="KW-1185">Reference proteome</keyword>